<feature type="region of interest" description="Disordered" evidence="1">
    <location>
        <begin position="89"/>
        <end position="120"/>
    </location>
</feature>
<dbReference type="EMBL" id="JBDFQZ010000001">
    <property type="protein sequence ID" value="KAK9757880.1"/>
    <property type="molecule type" value="Genomic_DNA"/>
</dbReference>
<feature type="compositionally biased region" description="Low complexity" evidence="1">
    <location>
        <begin position="94"/>
        <end position="106"/>
    </location>
</feature>
<feature type="region of interest" description="Disordered" evidence="1">
    <location>
        <begin position="155"/>
        <end position="193"/>
    </location>
</feature>
<reference evidence="2" key="1">
    <citation type="submission" date="2024-03" db="EMBL/GenBank/DDBJ databases">
        <title>WGS assembly of Saponaria officinalis var. Norfolk2.</title>
        <authorList>
            <person name="Jenkins J."/>
            <person name="Shu S."/>
            <person name="Grimwood J."/>
            <person name="Barry K."/>
            <person name="Goodstein D."/>
            <person name="Schmutz J."/>
            <person name="Leebens-Mack J."/>
            <person name="Osbourn A."/>
        </authorList>
    </citation>
    <scope>NUCLEOTIDE SEQUENCE [LARGE SCALE GENOMIC DNA]</scope>
    <source>
        <strain evidence="2">JIC</strain>
    </source>
</reference>
<feature type="region of interest" description="Disordered" evidence="1">
    <location>
        <begin position="19"/>
        <end position="54"/>
    </location>
</feature>
<proteinExistence type="predicted"/>
<accession>A0AAW1NJQ9</accession>
<keyword evidence="3" id="KW-1185">Reference proteome</keyword>
<dbReference type="InterPro" id="IPR044699">
    <property type="entry name" value="MAKR6"/>
</dbReference>
<evidence type="ECO:0000313" key="2">
    <source>
        <dbReference type="EMBL" id="KAK9757880.1"/>
    </source>
</evidence>
<dbReference type="AlphaFoldDB" id="A0AAW1NJQ9"/>
<feature type="compositionally biased region" description="Polar residues" evidence="1">
    <location>
        <begin position="21"/>
        <end position="41"/>
    </location>
</feature>
<evidence type="ECO:0000313" key="3">
    <source>
        <dbReference type="Proteomes" id="UP001443914"/>
    </source>
</evidence>
<evidence type="ECO:0008006" key="4">
    <source>
        <dbReference type="Google" id="ProtNLM"/>
    </source>
</evidence>
<protein>
    <recommendedName>
        <fullName evidence="4">Membrane-associated kinase regulator 6</fullName>
    </recommendedName>
</protein>
<name>A0AAW1NJQ9_SAPOF</name>
<comment type="caution">
    <text evidence="2">The sequence shown here is derived from an EMBL/GenBank/DDBJ whole genome shotgun (WGS) entry which is preliminary data.</text>
</comment>
<evidence type="ECO:0000256" key="1">
    <source>
        <dbReference type="SAM" id="MobiDB-lite"/>
    </source>
</evidence>
<organism evidence="2 3">
    <name type="scientific">Saponaria officinalis</name>
    <name type="common">Common soapwort</name>
    <name type="synonym">Lychnis saponaria</name>
    <dbReference type="NCBI Taxonomy" id="3572"/>
    <lineage>
        <taxon>Eukaryota</taxon>
        <taxon>Viridiplantae</taxon>
        <taxon>Streptophyta</taxon>
        <taxon>Embryophyta</taxon>
        <taxon>Tracheophyta</taxon>
        <taxon>Spermatophyta</taxon>
        <taxon>Magnoliopsida</taxon>
        <taxon>eudicotyledons</taxon>
        <taxon>Gunneridae</taxon>
        <taxon>Pentapetalae</taxon>
        <taxon>Caryophyllales</taxon>
        <taxon>Caryophyllaceae</taxon>
        <taxon>Caryophylleae</taxon>
        <taxon>Saponaria</taxon>
    </lineage>
</organism>
<sequence length="210" mass="23629">MNNISQHLETESFSYRWLATEQPSSKNPNTNLTSKSTLTRNNNDEDDPSPNFDFETSSTTEFTIVHADKLFSNGVIKPQYLTTTDTKTDTIFKNDNNYDNPSHNNHLISPTSSSSDDNAGEIQGIFPRKWKKLPMKIVSKYLRCFGPVSKTRGRIRVDDENRRKMEGGVGKSDRSSSQESSTSPRVCALSDSDESSIHEAILYCKQSNGF</sequence>
<feature type="compositionally biased region" description="Polar residues" evidence="1">
    <location>
        <begin position="107"/>
        <end position="117"/>
    </location>
</feature>
<dbReference type="Proteomes" id="UP001443914">
    <property type="component" value="Unassembled WGS sequence"/>
</dbReference>
<dbReference type="PANTHER" id="PTHR34576">
    <property type="entry name" value="MEMBRANE-ASSOCIATED KINASE REGULATOR 6-RELATED"/>
    <property type="match status" value="1"/>
</dbReference>
<dbReference type="PANTHER" id="PTHR34576:SF2">
    <property type="entry name" value="MEMBRANE-ASSOCIATED KINASE REGULATOR 6-RELATED"/>
    <property type="match status" value="1"/>
</dbReference>
<feature type="compositionally biased region" description="Basic and acidic residues" evidence="1">
    <location>
        <begin position="155"/>
        <end position="176"/>
    </location>
</feature>
<gene>
    <name evidence="2" type="ORF">RND81_01G192700</name>
</gene>